<evidence type="ECO:0000313" key="2">
    <source>
        <dbReference type="Proteomes" id="UP000054422"/>
    </source>
</evidence>
<dbReference type="AlphaFoldDB" id="A0A0A2SVI6"/>
<dbReference type="STRING" id="1498499.EP47_05120"/>
<dbReference type="RefSeq" id="WP_035888141.1">
    <property type="nucleotide sequence ID" value="NZ_JNCF01000011.1"/>
</dbReference>
<comment type="caution">
    <text evidence="1">The sequence shown here is derived from an EMBL/GenBank/DDBJ whole genome shotgun (WGS) entry which is preliminary data.</text>
</comment>
<organism evidence="1 2">
    <name type="scientific">Legionella norrlandica</name>
    <dbReference type="NCBI Taxonomy" id="1498499"/>
    <lineage>
        <taxon>Bacteria</taxon>
        <taxon>Pseudomonadati</taxon>
        <taxon>Pseudomonadota</taxon>
        <taxon>Gammaproteobacteria</taxon>
        <taxon>Legionellales</taxon>
        <taxon>Legionellaceae</taxon>
        <taxon>Legionella</taxon>
    </lineage>
</organism>
<name>A0A0A2SVI6_9GAMM</name>
<dbReference type="EMBL" id="JNCF01000011">
    <property type="protein sequence ID" value="KGP63746.1"/>
    <property type="molecule type" value="Genomic_DNA"/>
</dbReference>
<accession>A0A0A2SVI6</accession>
<keyword evidence="2" id="KW-1185">Reference proteome</keyword>
<proteinExistence type="predicted"/>
<sequence>MPRILVYNSRTITNFIAALCAATLLCPKEAFDPTPTFDKKEFQRSLQLYNWLTNKGELFDSSSSSLGLDFGVLRWGVERSHGWRFLLTRASLADSIALSALHERRVADLDSLIGNFKCPLIQMEPPAVVLI</sequence>
<gene>
    <name evidence="1" type="ORF">EP47_05120</name>
</gene>
<protein>
    <submittedName>
        <fullName evidence="1">Uncharacterized protein</fullName>
    </submittedName>
</protein>
<dbReference type="Proteomes" id="UP000054422">
    <property type="component" value="Unassembled WGS sequence"/>
</dbReference>
<evidence type="ECO:0000313" key="1">
    <source>
        <dbReference type="EMBL" id="KGP63746.1"/>
    </source>
</evidence>
<reference evidence="1 2" key="1">
    <citation type="submission" date="2014-05" db="EMBL/GenBank/DDBJ databases">
        <authorList>
            <person name="Rizzardi K."/>
            <person name="Winiecka-Krusnell J."/>
            <person name="Ramliden M."/>
            <person name="Alm E."/>
            <person name="Andersson S."/>
            <person name="Byfors S."/>
        </authorList>
    </citation>
    <scope>NUCLEOTIDE SEQUENCE [LARGE SCALE GENOMIC DNA]</scope>
    <source>
        <strain evidence="1 2">LEGN</strain>
    </source>
</reference>